<dbReference type="Pfam" id="PF00474">
    <property type="entry name" value="SSF"/>
    <property type="match status" value="1"/>
</dbReference>
<feature type="transmembrane region" description="Helical" evidence="7">
    <location>
        <begin position="495"/>
        <end position="513"/>
    </location>
</feature>
<name>A0A4Q1CBM1_9BACT</name>
<keyword evidence="5 7" id="KW-0472">Membrane</keyword>
<feature type="transmembrane region" description="Helical" evidence="7">
    <location>
        <begin position="422"/>
        <end position="443"/>
    </location>
</feature>
<feature type="transmembrane region" description="Helical" evidence="7">
    <location>
        <begin position="80"/>
        <end position="100"/>
    </location>
</feature>
<evidence type="ECO:0000313" key="9">
    <source>
        <dbReference type="Proteomes" id="UP000290218"/>
    </source>
</evidence>
<dbReference type="Proteomes" id="UP000290218">
    <property type="component" value="Unassembled WGS sequence"/>
</dbReference>
<evidence type="ECO:0000256" key="7">
    <source>
        <dbReference type="SAM" id="Phobius"/>
    </source>
</evidence>
<sequence>MPPPVRRHSHRNTAIPLSEATGKTRCANPHPQISVTSHQLIDLGICATYLIAITVFGIWIGRKESGTQEGYFLGGRKFGWFSIGCSVFATNISITQFMSVSGMSRDIGLASINNDLVGGLLMAISALFFVPIYIRSRLFTMPEFLARRYGPAARQVFGWVYLVQSVLQQPTGYYIGGLALLGMFGFGNEHLPLACLIIGLTVGLYSVLGGLTAVVKTDVVQLGLLLVGGMLLSYMAVDRAGGWSALHAQLGTTHFELLLPRGTAMPWTALPGIALHSCYFAFCSIHILQRVLGAQNEYHARQGMLFAAWLKFLAIPLFALPGIAAVVLLPQATGDATYAALAREILPVGLSGLVLAGMLAALMSSADSSVNAVACVVAADIYPSIAKKPTEATGLRIGKWTGAALVVFAVVVAPHYQNLGTIYPFILRLGGFLLLPVGLCFLFGRFSTRVNAQGAIACLGIGSLLGLAYVVATSLPATKASLPGWLTALHFYEMLPLFFVFNTAVLFGVSWLTPPPPPDRLAVLTERVAGVDTGAEGRPLWQSFNLWLALFCGTLGLIYLVF</sequence>
<evidence type="ECO:0000256" key="4">
    <source>
        <dbReference type="ARBA" id="ARBA00022989"/>
    </source>
</evidence>
<reference evidence="8 9" key="1">
    <citation type="submission" date="2019-01" db="EMBL/GenBank/DDBJ databases">
        <title>Lacunisphaera sp. strain TWA-58.</title>
        <authorList>
            <person name="Chen W.-M."/>
        </authorList>
    </citation>
    <scope>NUCLEOTIDE SEQUENCE [LARGE SCALE GENOMIC DNA]</scope>
    <source>
        <strain evidence="8 9">TWA-58</strain>
    </source>
</reference>
<evidence type="ECO:0000256" key="2">
    <source>
        <dbReference type="ARBA" id="ARBA00006434"/>
    </source>
</evidence>
<protein>
    <recommendedName>
        <fullName evidence="10">Sodium transporter</fullName>
    </recommendedName>
</protein>
<feature type="transmembrane region" description="Helical" evidence="7">
    <location>
        <begin position="544"/>
        <end position="561"/>
    </location>
</feature>
<gene>
    <name evidence="8" type="ORF">ESB00_10750</name>
</gene>
<dbReference type="NCBIfam" id="TIGR00813">
    <property type="entry name" value="sss"/>
    <property type="match status" value="1"/>
</dbReference>
<dbReference type="PANTHER" id="PTHR11819:SF195">
    <property type="entry name" value="SODIUM_GLUCOSE COTRANSPORTER 4"/>
    <property type="match status" value="1"/>
</dbReference>
<evidence type="ECO:0000256" key="3">
    <source>
        <dbReference type="ARBA" id="ARBA00022692"/>
    </source>
</evidence>
<accession>A0A4Q1CBM1</accession>
<dbReference type="Gene3D" id="1.20.1730.10">
    <property type="entry name" value="Sodium/glucose cotransporter"/>
    <property type="match status" value="1"/>
</dbReference>
<dbReference type="EMBL" id="SDHX01000001">
    <property type="protein sequence ID" value="RXK56321.1"/>
    <property type="molecule type" value="Genomic_DNA"/>
</dbReference>
<feature type="transmembrane region" description="Helical" evidence="7">
    <location>
        <begin position="112"/>
        <end position="134"/>
    </location>
</feature>
<feature type="transmembrane region" description="Helical" evidence="7">
    <location>
        <begin position="455"/>
        <end position="475"/>
    </location>
</feature>
<feature type="transmembrane region" description="Helical" evidence="7">
    <location>
        <begin position="267"/>
        <end position="288"/>
    </location>
</feature>
<evidence type="ECO:0000313" key="8">
    <source>
        <dbReference type="EMBL" id="RXK56321.1"/>
    </source>
</evidence>
<dbReference type="InterPro" id="IPR038377">
    <property type="entry name" value="Na/Glc_symporter_sf"/>
</dbReference>
<dbReference type="InterPro" id="IPR001734">
    <property type="entry name" value="Na/solute_symporter"/>
</dbReference>
<feature type="transmembrane region" description="Helical" evidence="7">
    <location>
        <begin position="194"/>
        <end position="213"/>
    </location>
</feature>
<evidence type="ECO:0008006" key="10">
    <source>
        <dbReference type="Google" id="ProtNLM"/>
    </source>
</evidence>
<dbReference type="GO" id="GO:0005886">
    <property type="term" value="C:plasma membrane"/>
    <property type="evidence" value="ECO:0007669"/>
    <property type="project" value="TreeGrafter"/>
</dbReference>
<dbReference type="PROSITE" id="PS50283">
    <property type="entry name" value="NA_SOLUT_SYMP_3"/>
    <property type="match status" value="1"/>
</dbReference>
<dbReference type="PANTHER" id="PTHR11819">
    <property type="entry name" value="SOLUTE CARRIER FAMILY 5"/>
    <property type="match status" value="1"/>
</dbReference>
<dbReference type="OrthoDB" id="9814523at2"/>
<evidence type="ECO:0000256" key="5">
    <source>
        <dbReference type="ARBA" id="ARBA00023136"/>
    </source>
</evidence>
<keyword evidence="9" id="KW-1185">Reference proteome</keyword>
<keyword evidence="3 7" id="KW-0812">Transmembrane</keyword>
<dbReference type="GO" id="GO:0005412">
    <property type="term" value="F:D-glucose:sodium symporter activity"/>
    <property type="evidence" value="ECO:0007669"/>
    <property type="project" value="TreeGrafter"/>
</dbReference>
<feature type="transmembrane region" description="Helical" evidence="7">
    <location>
        <begin position="341"/>
        <end position="362"/>
    </location>
</feature>
<comment type="caution">
    <text evidence="8">The sequence shown here is derived from an EMBL/GenBank/DDBJ whole genome shotgun (WGS) entry which is preliminary data.</text>
</comment>
<comment type="subcellular location">
    <subcellularLocation>
        <location evidence="1">Membrane</location>
        <topology evidence="1">Multi-pass membrane protein</topology>
    </subcellularLocation>
</comment>
<organism evidence="8 9">
    <name type="scientific">Oleiharenicola lentus</name>
    <dbReference type="NCBI Taxonomy" id="2508720"/>
    <lineage>
        <taxon>Bacteria</taxon>
        <taxon>Pseudomonadati</taxon>
        <taxon>Verrucomicrobiota</taxon>
        <taxon>Opitutia</taxon>
        <taxon>Opitutales</taxon>
        <taxon>Opitutaceae</taxon>
        <taxon>Oleiharenicola</taxon>
    </lineage>
</organism>
<feature type="transmembrane region" description="Helical" evidence="7">
    <location>
        <begin position="397"/>
        <end position="416"/>
    </location>
</feature>
<proteinExistence type="inferred from homology"/>
<feature type="transmembrane region" description="Helical" evidence="7">
    <location>
        <begin position="308"/>
        <end position="329"/>
    </location>
</feature>
<keyword evidence="4 7" id="KW-1133">Transmembrane helix</keyword>
<feature type="transmembrane region" description="Helical" evidence="7">
    <location>
        <begin position="40"/>
        <end position="60"/>
    </location>
</feature>
<evidence type="ECO:0000256" key="1">
    <source>
        <dbReference type="ARBA" id="ARBA00004141"/>
    </source>
</evidence>
<comment type="similarity">
    <text evidence="2 6">Belongs to the sodium:solute symporter (SSF) (TC 2.A.21) family.</text>
</comment>
<dbReference type="AlphaFoldDB" id="A0A4Q1CBM1"/>
<evidence type="ECO:0000256" key="6">
    <source>
        <dbReference type="RuleBase" id="RU362091"/>
    </source>
</evidence>
<feature type="transmembrane region" description="Helical" evidence="7">
    <location>
        <begin position="219"/>
        <end position="237"/>
    </location>
</feature>